<dbReference type="GO" id="GO:0010181">
    <property type="term" value="F:FMN binding"/>
    <property type="evidence" value="ECO:0007669"/>
    <property type="project" value="TreeGrafter"/>
</dbReference>
<dbReference type="GO" id="GO:0016491">
    <property type="term" value="F:oxidoreductase activity"/>
    <property type="evidence" value="ECO:0007669"/>
    <property type="project" value="UniProtKB-KW"/>
</dbReference>
<evidence type="ECO:0000259" key="1">
    <source>
        <dbReference type="Pfam" id="PF03358"/>
    </source>
</evidence>
<organism evidence="2 3">
    <name type="scientific">Collimonas fungivorans (strain Ter331)</name>
    <dbReference type="NCBI Taxonomy" id="1005048"/>
    <lineage>
        <taxon>Bacteria</taxon>
        <taxon>Pseudomonadati</taxon>
        <taxon>Pseudomonadota</taxon>
        <taxon>Betaproteobacteria</taxon>
        <taxon>Burkholderiales</taxon>
        <taxon>Oxalobacteraceae</taxon>
        <taxon>Collimonas</taxon>
    </lineage>
</organism>
<keyword evidence="2" id="KW-0560">Oxidoreductase</keyword>
<dbReference type="Pfam" id="PF03358">
    <property type="entry name" value="FMN_red"/>
    <property type="match status" value="1"/>
</dbReference>
<dbReference type="AlphaFoldDB" id="G0A9N3"/>
<protein>
    <submittedName>
        <fullName evidence="2">NADPH-dependent FMN reductase</fullName>
        <ecNumber evidence="2">1.7.-.-</ecNumber>
    </submittedName>
</protein>
<dbReference type="PANTHER" id="PTHR30543">
    <property type="entry name" value="CHROMATE REDUCTASE"/>
    <property type="match status" value="1"/>
</dbReference>
<reference evidence="2 3" key="5">
    <citation type="journal article" date="2011" name="ISME J.">
        <title>Dual transcriptional profiling of a bacterial/fungal confrontation: Collimonas fungivorans versus Aspergillus niger.</title>
        <authorList>
            <person name="Mela F."/>
            <person name="Fritsche K."/>
            <person name="de Boer W."/>
            <person name="van Veen J.A."/>
            <person name="de Graaff L.H."/>
            <person name="van den Berg M."/>
            <person name="Leveau J.H."/>
        </authorList>
    </citation>
    <scope>NUCLEOTIDE SEQUENCE [LARGE SCALE GENOMIC DNA]</scope>
    <source>
        <strain evidence="2 3">Ter331</strain>
    </source>
</reference>
<dbReference type="EC" id="1.7.-.-" evidence="2"/>
<gene>
    <name evidence="2" type="ordered locus">CFU_2830</name>
</gene>
<name>G0A9N3_COLFT</name>
<sequence>MLQSGIAAIVWRGRITQLTRIADLLGIMGVRETSSDTVKFLAISGSLRAASHNSALLRAMARLAPDGASVTLYRGLGDLPLFNPDIEASDPAAVADLRSRIVAADALLIASPEYAHGITGAMKNALDWMVGCEAFVLKPVALLNASPRAVHAQASLREIVTMMSAQIVEPASVTVPILGSHLSEDQIVLHPEIAATLRGALLALRAAVLAARSQPE</sequence>
<reference evidence="2 3" key="4">
    <citation type="journal article" date="2010" name="Environ. Microbiol.">
        <title>The bacterial genus Collimonas: mycophagy, weathering and other adaptive solutions to life in oligotrophic soil environments.</title>
        <authorList>
            <person name="Leveau J.H."/>
            <person name="Uroz S."/>
            <person name="de Boer W."/>
        </authorList>
    </citation>
    <scope>NUCLEOTIDE SEQUENCE [LARGE SCALE GENOMIC DNA]</scope>
    <source>
        <strain evidence="2 3">Ter331</strain>
    </source>
</reference>
<dbReference type="InterPro" id="IPR050712">
    <property type="entry name" value="NAD(P)H-dep_reductase"/>
</dbReference>
<reference evidence="2 3" key="3">
    <citation type="journal article" date="2008" name="FEMS Microbiol. Ecol.">
        <title>Identification and characterization of genes underlying chitinolysis in Collimonas fungivorans Ter331.</title>
        <authorList>
            <person name="Fritsche K."/>
            <person name="de Boer W."/>
            <person name="Gerards S."/>
            <person name="van den Berg M."/>
            <person name="van Veen J.A."/>
            <person name="Leveau J.H."/>
        </authorList>
    </citation>
    <scope>NUCLEOTIDE SEQUENCE [LARGE SCALE GENOMIC DNA]</scope>
    <source>
        <strain evidence="2 3">Ter331</strain>
    </source>
</reference>
<dbReference type="KEGG" id="cfu:CFU_2830"/>
<evidence type="ECO:0000313" key="2">
    <source>
        <dbReference type="EMBL" id="AEK62656.1"/>
    </source>
</evidence>
<dbReference type="EMBL" id="CP002745">
    <property type="protein sequence ID" value="AEK62656.1"/>
    <property type="molecule type" value="Genomic_DNA"/>
</dbReference>
<evidence type="ECO:0000313" key="3">
    <source>
        <dbReference type="Proteomes" id="UP000008392"/>
    </source>
</evidence>
<dbReference type="STRING" id="1005048.CFU_2830"/>
<dbReference type="HOGENOM" id="CLU_055322_4_3_4"/>
<feature type="domain" description="NADPH-dependent FMN reductase-like" evidence="1">
    <location>
        <begin position="39"/>
        <end position="175"/>
    </location>
</feature>
<proteinExistence type="predicted"/>
<dbReference type="InterPro" id="IPR005025">
    <property type="entry name" value="FMN_Rdtase-like_dom"/>
</dbReference>
<dbReference type="Gene3D" id="3.40.50.360">
    <property type="match status" value="1"/>
</dbReference>
<dbReference type="InterPro" id="IPR029039">
    <property type="entry name" value="Flavoprotein-like_sf"/>
</dbReference>
<keyword evidence="3" id="KW-1185">Reference proteome</keyword>
<reference evidence="2 3" key="1">
    <citation type="journal article" date="2004" name="Environ. Microbiol.">
        <title>Phylogeny-function analysis of (meta)genomic libraries: screening for expression of ribosomal RNA genes by large-insert library fluorescent in situ hybridization (LIL-FISH).</title>
        <authorList>
            <person name="Leveau J.H."/>
            <person name="Gerards S."/>
            <person name="de Boer W."/>
            <person name="van Veen J.A."/>
        </authorList>
    </citation>
    <scope>NUCLEOTIDE SEQUENCE [LARGE SCALE GENOMIC DNA]</scope>
    <source>
        <strain evidence="2 3">Ter331</strain>
    </source>
</reference>
<reference evidence="3" key="6">
    <citation type="submission" date="2011-05" db="EMBL/GenBank/DDBJ databases">
        <title>Complete sequence of Collimonas fungivorans Ter331.</title>
        <authorList>
            <person name="Leveau J.H."/>
        </authorList>
    </citation>
    <scope>NUCLEOTIDE SEQUENCE [LARGE SCALE GENOMIC DNA]</scope>
    <source>
        <strain evidence="3">Ter331</strain>
    </source>
</reference>
<accession>G0A9N3</accession>
<reference evidence="2 3" key="2">
    <citation type="journal article" date="2006" name="J. Microbiol. Methods">
        <title>Genomic flank-sequencing of plasposon insertion sites for rapid identification of functional genes.</title>
        <authorList>
            <person name="Leveau J.H."/>
            <person name="Gerards S."/>
            <person name="Fritsche K."/>
            <person name="Zondag G."/>
            <person name="van Veen J.A."/>
        </authorList>
    </citation>
    <scope>NUCLEOTIDE SEQUENCE [LARGE SCALE GENOMIC DNA]</scope>
    <source>
        <strain evidence="2 3">Ter331</strain>
    </source>
</reference>
<dbReference type="GO" id="GO:0005829">
    <property type="term" value="C:cytosol"/>
    <property type="evidence" value="ECO:0007669"/>
    <property type="project" value="TreeGrafter"/>
</dbReference>
<dbReference type="PANTHER" id="PTHR30543:SF21">
    <property type="entry name" value="NAD(P)H-DEPENDENT FMN REDUCTASE LOT6"/>
    <property type="match status" value="1"/>
</dbReference>
<dbReference type="eggNOG" id="COG0431">
    <property type="taxonomic scope" value="Bacteria"/>
</dbReference>
<dbReference type="SUPFAM" id="SSF52218">
    <property type="entry name" value="Flavoproteins"/>
    <property type="match status" value="1"/>
</dbReference>
<dbReference type="Proteomes" id="UP000008392">
    <property type="component" value="Chromosome"/>
</dbReference>